<reference evidence="2 3" key="1">
    <citation type="submission" date="2019-03" db="EMBL/GenBank/DDBJ databases">
        <title>Genomic analyses of the natural microbiome of Caenorhabditis elegans.</title>
        <authorList>
            <person name="Samuel B."/>
        </authorList>
    </citation>
    <scope>NUCLEOTIDE SEQUENCE [LARGE SCALE GENOMIC DNA]</scope>
    <source>
        <strain evidence="2 3">JUb89</strain>
    </source>
</reference>
<dbReference type="GO" id="GO:0005737">
    <property type="term" value="C:cytoplasm"/>
    <property type="evidence" value="ECO:0007669"/>
    <property type="project" value="TreeGrafter"/>
</dbReference>
<dbReference type="Pfam" id="PF13302">
    <property type="entry name" value="Acetyltransf_3"/>
    <property type="match status" value="1"/>
</dbReference>
<gene>
    <name evidence="2" type="ORF">EC844_103199</name>
</gene>
<evidence type="ECO:0000313" key="3">
    <source>
        <dbReference type="Proteomes" id="UP000294963"/>
    </source>
</evidence>
<keyword evidence="3" id="KW-1185">Reference proteome</keyword>
<dbReference type="SUPFAM" id="SSF55729">
    <property type="entry name" value="Acyl-CoA N-acyltransferases (Nat)"/>
    <property type="match status" value="1"/>
</dbReference>
<dbReference type="GO" id="GO:1990189">
    <property type="term" value="F:protein N-terminal-serine acetyltransferase activity"/>
    <property type="evidence" value="ECO:0007669"/>
    <property type="project" value="TreeGrafter"/>
</dbReference>
<dbReference type="InterPro" id="IPR051908">
    <property type="entry name" value="Ribosomal_N-acetyltransferase"/>
</dbReference>
<dbReference type="Gene3D" id="3.40.630.30">
    <property type="match status" value="1"/>
</dbReference>
<keyword evidence="2" id="KW-0808">Transferase</keyword>
<dbReference type="PANTHER" id="PTHR43441">
    <property type="entry name" value="RIBOSOMAL-PROTEIN-SERINE ACETYLTRANSFERASE"/>
    <property type="match status" value="1"/>
</dbReference>
<evidence type="ECO:0000259" key="1">
    <source>
        <dbReference type="PROSITE" id="PS51186"/>
    </source>
</evidence>
<protein>
    <submittedName>
        <fullName evidence="2">Ribosomal-protein-alanine N-acetyltransferase</fullName>
    </submittedName>
</protein>
<sequence>MDNFPILTTERLSLRELSLDDAPALFAVHSDAEGMRWFGTDPMTNPSDAENMIQTVENLWLAGTGLRWAIERRSDRTFLGTCGLFKWNRGWRSCVIGYELAPFARGNGYMHEALTAAIHYGFNVMLLNRIEAQVHTQNAKSLQTLNTLGFVGEGLQRQAGYWQSAYHDLHQLALIRRDYQHPKGAVLIHESITPEY</sequence>
<organism evidence="2 3">
    <name type="scientific">Acinetobacter calcoaceticus</name>
    <dbReference type="NCBI Taxonomy" id="471"/>
    <lineage>
        <taxon>Bacteria</taxon>
        <taxon>Pseudomonadati</taxon>
        <taxon>Pseudomonadota</taxon>
        <taxon>Gammaproteobacteria</taxon>
        <taxon>Moraxellales</taxon>
        <taxon>Moraxellaceae</taxon>
        <taxon>Acinetobacter</taxon>
        <taxon>Acinetobacter calcoaceticus/baumannii complex</taxon>
    </lineage>
</organism>
<feature type="domain" description="N-acetyltransferase" evidence="1">
    <location>
        <begin position="12"/>
        <end position="178"/>
    </location>
</feature>
<proteinExistence type="predicted"/>
<dbReference type="InterPro" id="IPR000182">
    <property type="entry name" value="GNAT_dom"/>
</dbReference>
<name>A0A4R1Y0Z7_ACICA</name>
<dbReference type="Proteomes" id="UP000294963">
    <property type="component" value="Unassembled WGS sequence"/>
</dbReference>
<dbReference type="AlphaFoldDB" id="A0A4R1Y0Z7"/>
<comment type="caution">
    <text evidence="2">The sequence shown here is derived from an EMBL/GenBank/DDBJ whole genome shotgun (WGS) entry which is preliminary data.</text>
</comment>
<dbReference type="PROSITE" id="PS51186">
    <property type="entry name" value="GNAT"/>
    <property type="match status" value="1"/>
</dbReference>
<dbReference type="OrthoDB" id="9801669at2"/>
<evidence type="ECO:0000313" key="2">
    <source>
        <dbReference type="EMBL" id="TCM69252.1"/>
    </source>
</evidence>
<dbReference type="GO" id="GO:0008999">
    <property type="term" value="F:protein-N-terminal-alanine acetyltransferase activity"/>
    <property type="evidence" value="ECO:0007669"/>
    <property type="project" value="TreeGrafter"/>
</dbReference>
<dbReference type="EMBL" id="SLVJ01000003">
    <property type="protein sequence ID" value="TCM69252.1"/>
    <property type="molecule type" value="Genomic_DNA"/>
</dbReference>
<dbReference type="PANTHER" id="PTHR43441:SF11">
    <property type="entry name" value="RIBOSOMAL-PROTEIN-SERINE ACETYLTRANSFERASE"/>
    <property type="match status" value="1"/>
</dbReference>
<dbReference type="InterPro" id="IPR016181">
    <property type="entry name" value="Acyl_CoA_acyltransferase"/>
</dbReference>
<accession>A0A4R1Y0Z7</accession>